<evidence type="ECO:0000313" key="3">
    <source>
        <dbReference type="Proteomes" id="UP000297295"/>
    </source>
</evidence>
<dbReference type="RefSeq" id="WP_135389935.1">
    <property type="nucleotide sequence ID" value="NZ_PGGK01000008.1"/>
</dbReference>
<organism evidence="2 3">
    <name type="scientific">Methanolobus halotolerans</name>
    <dbReference type="NCBI Taxonomy" id="2052935"/>
    <lineage>
        <taxon>Archaea</taxon>
        <taxon>Methanobacteriati</taxon>
        <taxon>Methanobacteriota</taxon>
        <taxon>Stenosarchaea group</taxon>
        <taxon>Methanomicrobia</taxon>
        <taxon>Methanosarcinales</taxon>
        <taxon>Methanosarcinaceae</taxon>
        <taxon>Methanolobus</taxon>
    </lineage>
</organism>
<protein>
    <recommendedName>
        <fullName evidence="1">Cupin type-2 domain-containing protein</fullName>
    </recommendedName>
</protein>
<dbReference type="Gene3D" id="2.60.120.10">
    <property type="entry name" value="Jelly Rolls"/>
    <property type="match status" value="1"/>
</dbReference>
<gene>
    <name evidence="2" type="ORF">CUN85_08760</name>
</gene>
<dbReference type="InterPro" id="IPR052044">
    <property type="entry name" value="PKS_Associated_Protein"/>
</dbReference>
<dbReference type="SUPFAM" id="SSF51182">
    <property type="entry name" value="RmlC-like cupins"/>
    <property type="match status" value="1"/>
</dbReference>
<name>A0A4E0QYM7_9EURY</name>
<evidence type="ECO:0000313" key="2">
    <source>
        <dbReference type="EMBL" id="TGC08749.1"/>
    </source>
</evidence>
<reference evidence="2 3" key="1">
    <citation type="submission" date="2017-11" db="EMBL/GenBank/DDBJ databases">
        <title>Isolation and Characterization of Methanogenic Archaea from Saline Meromictic Lake at Siberia.</title>
        <authorList>
            <person name="Shen Y."/>
            <person name="Huang H.-H."/>
            <person name="Lai M.-C."/>
            <person name="Chen S.-C."/>
        </authorList>
    </citation>
    <scope>NUCLEOTIDE SEQUENCE [LARGE SCALE GENOMIC DNA]</scope>
    <source>
        <strain evidence="2 3">SY-01</strain>
    </source>
</reference>
<dbReference type="OrthoDB" id="190812at2157"/>
<dbReference type="Proteomes" id="UP000297295">
    <property type="component" value="Unassembled WGS sequence"/>
</dbReference>
<dbReference type="Pfam" id="PF07883">
    <property type="entry name" value="Cupin_2"/>
    <property type="match status" value="1"/>
</dbReference>
<dbReference type="InterPro" id="IPR011051">
    <property type="entry name" value="RmlC_Cupin_sf"/>
</dbReference>
<dbReference type="AlphaFoldDB" id="A0A4E0QYM7"/>
<dbReference type="EMBL" id="PGGK01000008">
    <property type="protein sequence ID" value="TGC08749.1"/>
    <property type="molecule type" value="Genomic_DNA"/>
</dbReference>
<comment type="caution">
    <text evidence="2">The sequence shown here is derived from an EMBL/GenBank/DDBJ whole genome shotgun (WGS) entry which is preliminary data.</text>
</comment>
<dbReference type="InterPro" id="IPR013096">
    <property type="entry name" value="Cupin_2"/>
</dbReference>
<proteinExistence type="predicted"/>
<accession>A0A4E0QYM7</accession>
<dbReference type="PANTHER" id="PTHR36114:SF4">
    <property type="entry name" value="CUPIN 2 CONSERVED BARREL DOMAIN-CONTAINING PROTEIN"/>
    <property type="match status" value="1"/>
</dbReference>
<dbReference type="PANTHER" id="PTHR36114">
    <property type="entry name" value="16.7 KDA PROTEIN IN WHIE LOCUS"/>
    <property type="match status" value="1"/>
</dbReference>
<sequence length="122" mass="13413">MPIKIIHQNIEPYITKDGSSIRELMHPEVHGNHFQSLAEATVPVDGSTISHKHISAEEIYYILKGSGHMTIEGEGFGVNEGDTICILPGESHMIRNTGNIPLKILCCCSPPYSHDDTELSDC</sequence>
<dbReference type="InterPro" id="IPR014710">
    <property type="entry name" value="RmlC-like_jellyroll"/>
</dbReference>
<dbReference type="CDD" id="cd02214">
    <property type="entry name" value="cupin_MJ1618"/>
    <property type="match status" value="1"/>
</dbReference>
<keyword evidence="3" id="KW-1185">Reference proteome</keyword>
<feature type="domain" description="Cupin type-2" evidence="1">
    <location>
        <begin position="40"/>
        <end position="106"/>
    </location>
</feature>
<evidence type="ECO:0000259" key="1">
    <source>
        <dbReference type="Pfam" id="PF07883"/>
    </source>
</evidence>